<keyword evidence="5" id="KW-0969">Cilium</keyword>
<accession>A0A9W7E7I2</accession>
<dbReference type="AlphaFoldDB" id="A0A9W7E7I2"/>
<keyword evidence="4 7" id="KW-0175">Coiled coil</keyword>
<evidence type="ECO:0000256" key="1">
    <source>
        <dbReference type="ARBA" id="ARBA00004138"/>
    </source>
</evidence>
<name>A0A9W7E7I2_9STRA</name>
<dbReference type="Proteomes" id="UP001165085">
    <property type="component" value="Unassembled WGS sequence"/>
</dbReference>
<evidence type="ECO:0000256" key="4">
    <source>
        <dbReference type="ARBA" id="ARBA00023054"/>
    </source>
</evidence>
<proteinExistence type="inferred from homology"/>
<organism evidence="8 9">
    <name type="scientific">Triparma strigata</name>
    <dbReference type="NCBI Taxonomy" id="1606541"/>
    <lineage>
        <taxon>Eukaryota</taxon>
        <taxon>Sar</taxon>
        <taxon>Stramenopiles</taxon>
        <taxon>Ochrophyta</taxon>
        <taxon>Bolidophyceae</taxon>
        <taxon>Parmales</taxon>
        <taxon>Triparmaceae</taxon>
        <taxon>Triparma</taxon>
    </lineage>
</organism>
<evidence type="ECO:0000313" key="9">
    <source>
        <dbReference type="Proteomes" id="UP001165085"/>
    </source>
</evidence>
<protein>
    <recommendedName>
        <fullName evidence="3">Cilia- and flagella-associated protein 157</fullName>
    </recommendedName>
</protein>
<feature type="coiled-coil region" evidence="7">
    <location>
        <begin position="278"/>
        <end position="351"/>
    </location>
</feature>
<dbReference type="PANTHER" id="PTHR31954">
    <property type="entry name" value="CILIA- AND FLAGELLA-ASSOCIATED PROTEIN 157"/>
    <property type="match status" value="1"/>
</dbReference>
<dbReference type="GO" id="GO:0008017">
    <property type="term" value="F:microtubule binding"/>
    <property type="evidence" value="ECO:0007669"/>
    <property type="project" value="TreeGrafter"/>
</dbReference>
<feature type="coiled-coil region" evidence="7">
    <location>
        <begin position="36"/>
        <end position="145"/>
    </location>
</feature>
<sequence>MGPKKKKGGGGGEAYAATDTDIMSVAKKSLHQKKLLEDATQERLELPGKMKELRERKKKALDNLFEVQNDLKNQKEDQNDVYFYLHKKLDDNYDVISALEGQLLSEELERKASEEKYASDMESDMKTFAAEEQVLKESLREVEEKLYGLKDVDDFKSHTEQEMSSLLTDIERERKDHYFLISEMERKAVKLKEIEKQKLLAEMKTAKLVLTDEAEKTLVKIKKDAKKDHERTGELLHNQGLKATKVLKKNIQVMDQNRKHRHDLSLLGEIRQTMKEREVQYQKQIATLADDLKELDKELMETVQEGHDKVEEMTIEEQTILAAIHELEASLVGAEDGVEEARQRAEDATNEYEIEVVCQEELDGFLSECLKDTRRQAGAVHKASGTLPGWKDDRVWSSSVLIPPRLQELSLAQRRAVFKYLIGEVQKYKLSVDKLMGAKGKGGAIFNEKPQEVALSSMKTGIQGWDDYDEGSYLGSVMRGVRIGDVAVESRGCQTEEEGLGVAGEGVLKSGGRRIVGM</sequence>
<evidence type="ECO:0000313" key="8">
    <source>
        <dbReference type="EMBL" id="GMH65503.1"/>
    </source>
</evidence>
<gene>
    <name evidence="8" type="ORF">TrST_g10149</name>
</gene>
<evidence type="ECO:0000256" key="7">
    <source>
        <dbReference type="SAM" id="Coils"/>
    </source>
</evidence>
<keyword evidence="9" id="KW-1185">Reference proteome</keyword>
<dbReference type="GO" id="GO:0036064">
    <property type="term" value="C:ciliary basal body"/>
    <property type="evidence" value="ECO:0007669"/>
    <property type="project" value="TreeGrafter"/>
</dbReference>
<keyword evidence="6" id="KW-0966">Cell projection</keyword>
<dbReference type="PANTHER" id="PTHR31954:SF1">
    <property type="entry name" value="CILIA- AND FLAGELLA-ASSOCIATED PROTEIN 157"/>
    <property type="match status" value="1"/>
</dbReference>
<dbReference type="InterPro" id="IPR038844">
    <property type="entry name" value="CFAP157"/>
</dbReference>
<comment type="caution">
    <text evidence="8">The sequence shown here is derived from an EMBL/GenBank/DDBJ whole genome shotgun (WGS) entry which is preliminary data.</text>
</comment>
<reference evidence="9" key="1">
    <citation type="journal article" date="2023" name="Commun. Biol.">
        <title>Genome analysis of Parmales, the sister group of diatoms, reveals the evolutionary specialization of diatoms from phago-mixotrophs to photoautotrophs.</title>
        <authorList>
            <person name="Ban H."/>
            <person name="Sato S."/>
            <person name="Yoshikawa S."/>
            <person name="Yamada K."/>
            <person name="Nakamura Y."/>
            <person name="Ichinomiya M."/>
            <person name="Sato N."/>
            <person name="Blanc-Mathieu R."/>
            <person name="Endo H."/>
            <person name="Kuwata A."/>
            <person name="Ogata H."/>
        </authorList>
    </citation>
    <scope>NUCLEOTIDE SEQUENCE [LARGE SCALE GENOMIC DNA]</scope>
    <source>
        <strain evidence="9">NIES 3701</strain>
    </source>
</reference>
<dbReference type="OrthoDB" id="166611at2759"/>
<comment type="subcellular location">
    <subcellularLocation>
        <location evidence="1">Cell projection</location>
        <location evidence="1">Cilium</location>
    </subcellularLocation>
</comment>
<evidence type="ECO:0000256" key="3">
    <source>
        <dbReference type="ARBA" id="ARBA00014087"/>
    </source>
</evidence>
<evidence type="ECO:0000256" key="2">
    <source>
        <dbReference type="ARBA" id="ARBA00010841"/>
    </source>
</evidence>
<evidence type="ECO:0000256" key="5">
    <source>
        <dbReference type="ARBA" id="ARBA00023069"/>
    </source>
</evidence>
<dbReference type="EMBL" id="BRXY01000101">
    <property type="protein sequence ID" value="GMH65503.1"/>
    <property type="molecule type" value="Genomic_DNA"/>
</dbReference>
<evidence type="ECO:0000256" key="6">
    <source>
        <dbReference type="ARBA" id="ARBA00023273"/>
    </source>
</evidence>
<comment type="similarity">
    <text evidence="2">Belongs to the CFAP157 family.</text>
</comment>